<dbReference type="GO" id="GO:0007165">
    <property type="term" value="P:signal transduction"/>
    <property type="evidence" value="ECO:0007669"/>
    <property type="project" value="TreeGrafter"/>
</dbReference>
<dbReference type="AlphaFoldDB" id="A0A1G4SC57"/>
<protein>
    <recommendedName>
        <fullName evidence="6">Acyl-homoserine-lactone synthase</fullName>
        <ecNumber evidence="6">2.3.1.184</ecNumber>
    </recommendedName>
    <alternativeName>
        <fullName evidence="6">Autoinducer synthesis protein</fullName>
    </alternativeName>
</protein>
<evidence type="ECO:0000313" key="8">
    <source>
        <dbReference type="EMBL" id="SCW66527.1"/>
    </source>
</evidence>
<comment type="similarity">
    <text evidence="5 6">Belongs to the autoinducer synthase family.</text>
</comment>
<dbReference type="PRINTS" id="PR01549">
    <property type="entry name" value="AUTOINDCRSYN"/>
</dbReference>
<organism evidence="8 9">
    <name type="scientific">Rhizobium mongolense subsp. loessense</name>
    <dbReference type="NCBI Taxonomy" id="158890"/>
    <lineage>
        <taxon>Bacteria</taxon>
        <taxon>Pseudomonadati</taxon>
        <taxon>Pseudomonadota</taxon>
        <taxon>Alphaproteobacteria</taxon>
        <taxon>Hyphomicrobiales</taxon>
        <taxon>Rhizobiaceae</taxon>
        <taxon>Rhizobium/Agrobacterium group</taxon>
        <taxon>Rhizobium</taxon>
    </lineage>
</organism>
<dbReference type="Proteomes" id="UP000199542">
    <property type="component" value="Unassembled WGS sequence"/>
</dbReference>
<dbReference type="InterPro" id="IPR016181">
    <property type="entry name" value="Acyl_CoA_acyltransferase"/>
</dbReference>
<accession>A0A1G4SC57</accession>
<dbReference type="PANTHER" id="PTHR39322">
    <property type="entry name" value="ACYL-HOMOSERINE-LACTONE SYNTHASE"/>
    <property type="match status" value="1"/>
</dbReference>
<proteinExistence type="inferred from homology"/>
<evidence type="ECO:0000256" key="4">
    <source>
        <dbReference type="ARBA" id="ARBA00022929"/>
    </source>
</evidence>
<dbReference type="InterPro" id="IPR001690">
    <property type="entry name" value="Autoind_synthase"/>
</dbReference>
<dbReference type="RefSeq" id="WP_092586269.1">
    <property type="nucleotide sequence ID" value="NZ_FMTM01000005.1"/>
</dbReference>
<dbReference type="Gene3D" id="3.40.630.30">
    <property type="match status" value="1"/>
</dbReference>
<evidence type="ECO:0000256" key="3">
    <source>
        <dbReference type="ARBA" id="ARBA00022691"/>
    </source>
</evidence>
<comment type="catalytic activity">
    <reaction evidence="6">
        <text>a fatty acyl-[ACP] + S-adenosyl-L-methionine = an N-acyl-L-homoserine lactone + S-methyl-5'-thioadenosine + holo-[ACP] + H(+)</text>
        <dbReference type="Rhea" id="RHEA:10096"/>
        <dbReference type="Rhea" id="RHEA-COMP:9685"/>
        <dbReference type="Rhea" id="RHEA-COMP:14125"/>
        <dbReference type="ChEBI" id="CHEBI:15378"/>
        <dbReference type="ChEBI" id="CHEBI:17509"/>
        <dbReference type="ChEBI" id="CHEBI:55474"/>
        <dbReference type="ChEBI" id="CHEBI:59789"/>
        <dbReference type="ChEBI" id="CHEBI:64479"/>
        <dbReference type="ChEBI" id="CHEBI:138651"/>
        <dbReference type="EC" id="2.3.1.184"/>
    </reaction>
</comment>
<dbReference type="Pfam" id="PF00765">
    <property type="entry name" value="Autoind_synth"/>
    <property type="match status" value="1"/>
</dbReference>
<name>A0A1G4SC57_9HYPH</name>
<reference evidence="8 9" key="1">
    <citation type="submission" date="2016-10" db="EMBL/GenBank/DDBJ databases">
        <authorList>
            <person name="de Groot N.N."/>
        </authorList>
    </citation>
    <scope>NUCLEOTIDE SEQUENCE [LARGE SCALE GENOMIC DNA]</scope>
    <source>
        <strain evidence="8 9">CGMCC 1.3401</strain>
    </source>
</reference>
<evidence type="ECO:0000256" key="1">
    <source>
        <dbReference type="ARBA" id="ARBA00022654"/>
    </source>
</evidence>
<keyword evidence="3 6" id="KW-0949">S-adenosyl-L-methionine</keyword>
<dbReference type="EC" id="2.3.1.184" evidence="6"/>
<evidence type="ECO:0000256" key="7">
    <source>
        <dbReference type="SAM" id="MobiDB-lite"/>
    </source>
</evidence>
<feature type="compositionally biased region" description="Basic and acidic residues" evidence="7">
    <location>
        <begin position="211"/>
        <end position="222"/>
    </location>
</feature>
<feature type="region of interest" description="Disordered" evidence="7">
    <location>
        <begin position="211"/>
        <end position="234"/>
    </location>
</feature>
<dbReference type="PANTHER" id="PTHR39322:SF1">
    <property type="entry name" value="ISOVALERYL-HOMOSERINE LACTONE SYNTHASE"/>
    <property type="match status" value="1"/>
</dbReference>
<dbReference type="GO" id="GO:0009372">
    <property type="term" value="P:quorum sensing"/>
    <property type="evidence" value="ECO:0007669"/>
    <property type="project" value="UniProtKB-UniRule"/>
</dbReference>
<keyword evidence="2 6" id="KW-0808">Transferase</keyword>
<keyword evidence="1 5" id="KW-0673">Quorum sensing</keyword>
<dbReference type="EMBL" id="FMTM01000005">
    <property type="protein sequence ID" value="SCW66527.1"/>
    <property type="molecule type" value="Genomic_DNA"/>
</dbReference>
<evidence type="ECO:0000256" key="6">
    <source>
        <dbReference type="RuleBase" id="RU361135"/>
    </source>
</evidence>
<evidence type="ECO:0000313" key="9">
    <source>
        <dbReference type="Proteomes" id="UP000199542"/>
    </source>
</evidence>
<dbReference type="PROSITE" id="PS51187">
    <property type="entry name" value="AUTOINDUCER_SYNTH_2"/>
    <property type="match status" value="1"/>
</dbReference>
<evidence type="ECO:0000256" key="5">
    <source>
        <dbReference type="PROSITE-ProRule" id="PRU00533"/>
    </source>
</evidence>
<dbReference type="SUPFAM" id="SSF55729">
    <property type="entry name" value="Acyl-CoA N-acyltransferases (Nat)"/>
    <property type="match status" value="1"/>
</dbReference>
<evidence type="ECO:0000256" key="2">
    <source>
        <dbReference type="ARBA" id="ARBA00022679"/>
    </source>
</evidence>
<dbReference type="GO" id="GO:0061579">
    <property type="term" value="F:N-acyl homoserine lactone synthase activity"/>
    <property type="evidence" value="ECO:0007669"/>
    <property type="project" value="UniProtKB-UniRule"/>
</dbReference>
<sequence>MLQIIRGNQANDQALMEPIWRYRHRRFVDELGWEAVRRADECERDAYDTSHTIHLVLTYAHSIIGYSRLLPTNLPHLLSEIYPEILEGRPYPCGPRVFEWGRCAAEKVAPRIDNVAAVDLLMTGVLEYLVHVGAEAVIIEAHPKLVEMMKGRGYPVRYLCKPALYNGETIVAAAVYPSATVLQHHRLAYGITQSLLPPNLQRGLDRVPERHVDHHPDWKDSTRGVAQEITDGCS</sequence>
<gene>
    <name evidence="8" type="ORF">SAMN02927900_03605</name>
</gene>
<keyword evidence="4 5" id="KW-0071">Autoinducer synthesis</keyword>